<evidence type="ECO:0000259" key="7">
    <source>
        <dbReference type="Pfam" id="PF14693"/>
    </source>
</evidence>
<evidence type="ECO:0000256" key="5">
    <source>
        <dbReference type="HAMAP-Rule" id="MF_01334"/>
    </source>
</evidence>
<evidence type="ECO:0000259" key="6">
    <source>
        <dbReference type="Pfam" id="PF01386"/>
    </source>
</evidence>
<accession>A0A1L3GCN7</accession>
<dbReference type="InterPro" id="IPR020056">
    <property type="entry name" value="Rbsml_bL25/Gln-tRNA_synth_N"/>
</dbReference>
<dbReference type="InterPro" id="IPR020057">
    <property type="entry name" value="Ribosomal_bL25_b-dom"/>
</dbReference>
<dbReference type="GO" id="GO:0003735">
    <property type="term" value="F:structural constituent of ribosome"/>
    <property type="evidence" value="ECO:0007669"/>
    <property type="project" value="InterPro"/>
</dbReference>
<keyword evidence="3 5" id="KW-0689">Ribosomal protein</keyword>
<dbReference type="OrthoDB" id="9786489at2"/>
<dbReference type="Pfam" id="PF14693">
    <property type="entry name" value="Ribosomal_TL5_C"/>
    <property type="match status" value="1"/>
</dbReference>
<dbReference type="InterPro" id="IPR037121">
    <property type="entry name" value="Ribosomal_bL25_C"/>
</dbReference>
<dbReference type="PANTHER" id="PTHR33284:SF1">
    <property type="entry name" value="RIBOSOMAL PROTEIN L25_GLN-TRNA SYNTHETASE, ANTI-CODON-BINDING DOMAIN-CONTAINING PROTEIN"/>
    <property type="match status" value="1"/>
</dbReference>
<dbReference type="RefSeq" id="WP_072285422.1">
    <property type="nucleotide sequence ID" value="NZ_CP015455.1"/>
</dbReference>
<name>A0A1L3GCN7_SYNAC</name>
<dbReference type="InterPro" id="IPR020930">
    <property type="entry name" value="Ribosomal_uL5_bac-type"/>
</dbReference>
<dbReference type="InterPro" id="IPR011035">
    <property type="entry name" value="Ribosomal_bL25/Gln-tRNA_synth"/>
</dbReference>
<evidence type="ECO:0000313" key="8">
    <source>
        <dbReference type="EMBL" id="APG23609.1"/>
    </source>
</evidence>
<reference evidence="8 9" key="1">
    <citation type="journal article" date="2017" name="Genome Announc.">
        <title>Complete Genome Sequences of Two Acetylene-Fermenting Pelobacter acetylenicus Strains.</title>
        <authorList>
            <person name="Sutton J.M."/>
            <person name="Baesman S.M."/>
            <person name="Fierst J.L."/>
            <person name="Poret-Peterson A.T."/>
            <person name="Oremland R.S."/>
            <person name="Dunlap D.S."/>
            <person name="Akob D.M."/>
        </authorList>
    </citation>
    <scope>NUCLEOTIDE SEQUENCE [LARGE SCALE GENOMIC DNA]</scope>
    <source>
        <strain evidence="8 9">DSM 3247</strain>
    </source>
</reference>
<dbReference type="CDD" id="cd00495">
    <property type="entry name" value="Ribosomal_L25_TL5_CTC"/>
    <property type="match status" value="1"/>
</dbReference>
<evidence type="ECO:0000256" key="3">
    <source>
        <dbReference type="ARBA" id="ARBA00022980"/>
    </source>
</evidence>
<evidence type="ECO:0000256" key="2">
    <source>
        <dbReference type="ARBA" id="ARBA00022884"/>
    </source>
</evidence>
<keyword evidence="9" id="KW-1185">Reference proteome</keyword>
<dbReference type="HAMAP" id="MF_01334">
    <property type="entry name" value="Ribosomal_bL25_CTC"/>
    <property type="match status" value="1"/>
</dbReference>
<gene>
    <name evidence="5" type="primary">rplY</name>
    <name evidence="5" type="synonym">ctc</name>
    <name evidence="8" type="ORF">A7E75_00145</name>
</gene>
<sequence>MAQTELNVSLREGLGKGTARSLRREGLVPAVMYGKGVAACALTVEPKKLAAILESETAWNTLITLKGEGDFDGKVVILKDMQLDPVRGVPLHVDFQALNLKEKAHVMVPLVAVGKSEGEKQGGNLQVIRHEIELVCLPTNIPGSLEVDVTGLNIGDALHASDLRLPAGVELPPDVNFTVVTVTGRSSETEESAASVEEETAE</sequence>
<evidence type="ECO:0000256" key="1">
    <source>
        <dbReference type="ARBA" id="ARBA00022730"/>
    </source>
</evidence>
<feature type="domain" description="Large ribosomal subunit protein bL25 beta" evidence="7">
    <location>
        <begin position="104"/>
        <end position="184"/>
    </location>
</feature>
<dbReference type="InterPro" id="IPR029751">
    <property type="entry name" value="Ribosomal_L25_dom"/>
</dbReference>
<protein>
    <recommendedName>
        <fullName evidence="5">Large ribosomal subunit protein bL25</fullName>
    </recommendedName>
    <alternativeName>
        <fullName evidence="5">General stress protein CTC</fullName>
    </alternativeName>
</protein>
<dbReference type="NCBIfam" id="NF004128">
    <property type="entry name" value="PRK05618.1-2"/>
    <property type="match status" value="1"/>
</dbReference>
<dbReference type="GO" id="GO:0022625">
    <property type="term" value="C:cytosolic large ribosomal subunit"/>
    <property type="evidence" value="ECO:0007669"/>
    <property type="project" value="TreeGrafter"/>
</dbReference>
<dbReference type="Gene3D" id="2.170.120.20">
    <property type="entry name" value="Ribosomal protein L25, beta domain"/>
    <property type="match status" value="1"/>
</dbReference>
<comment type="function">
    <text evidence="5">This is one of the proteins that binds to the 5S RNA in the ribosome where it forms part of the central protuberance.</text>
</comment>
<dbReference type="InterPro" id="IPR001021">
    <property type="entry name" value="Ribosomal_bL25_long"/>
</dbReference>
<dbReference type="Pfam" id="PF01386">
    <property type="entry name" value="Ribosomal_L25p"/>
    <property type="match status" value="1"/>
</dbReference>
<evidence type="ECO:0000313" key="9">
    <source>
        <dbReference type="Proteomes" id="UP000182264"/>
    </source>
</evidence>
<evidence type="ECO:0000256" key="4">
    <source>
        <dbReference type="ARBA" id="ARBA00023274"/>
    </source>
</evidence>
<dbReference type="SUPFAM" id="SSF50715">
    <property type="entry name" value="Ribosomal protein L25-like"/>
    <property type="match status" value="1"/>
</dbReference>
<keyword evidence="1 5" id="KW-0699">rRNA-binding</keyword>
<comment type="similarity">
    <text evidence="5">Belongs to the bacterial ribosomal protein bL25 family. CTC subfamily.</text>
</comment>
<keyword evidence="4 5" id="KW-0687">Ribonucleoprotein</keyword>
<dbReference type="Gene3D" id="2.40.240.10">
    <property type="entry name" value="Ribosomal Protein L25, Chain P"/>
    <property type="match status" value="1"/>
</dbReference>
<dbReference type="NCBIfam" id="TIGR00731">
    <property type="entry name" value="bL25_bact_ctc"/>
    <property type="match status" value="1"/>
</dbReference>
<dbReference type="GO" id="GO:0008097">
    <property type="term" value="F:5S rRNA binding"/>
    <property type="evidence" value="ECO:0007669"/>
    <property type="project" value="InterPro"/>
</dbReference>
<dbReference type="KEGG" id="pace:A6070_08750"/>
<dbReference type="STRING" id="29542.A6070_08750"/>
<proteinExistence type="inferred from homology"/>
<comment type="subunit">
    <text evidence="5">Part of the 50S ribosomal subunit; part of the 5S rRNA/L5/L18/L25 subcomplex. Contacts the 5S rRNA. Binds to the 5S rRNA independently of L5 and L18.</text>
</comment>
<dbReference type="PANTHER" id="PTHR33284">
    <property type="entry name" value="RIBOSOMAL PROTEIN L25/GLN-TRNA SYNTHETASE, ANTI-CODON-BINDING DOMAIN-CONTAINING PROTEIN"/>
    <property type="match status" value="1"/>
</dbReference>
<organism evidence="8 9">
    <name type="scientific">Syntrophotalea acetylenica</name>
    <name type="common">Pelobacter acetylenicus</name>
    <dbReference type="NCBI Taxonomy" id="29542"/>
    <lineage>
        <taxon>Bacteria</taxon>
        <taxon>Pseudomonadati</taxon>
        <taxon>Thermodesulfobacteriota</taxon>
        <taxon>Desulfuromonadia</taxon>
        <taxon>Desulfuromonadales</taxon>
        <taxon>Syntrophotaleaceae</taxon>
        <taxon>Syntrophotalea</taxon>
    </lineage>
</organism>
<keyword evidence="2 5" id="KW-0694">RNA-binding</keyword>
<dbReference type="GO" id="GO:0006412">
    <property type="term" value="P:translation"/>
    <property type="evidence" value="ECO:0007669"/>
    <property type="project" value="UniProtKB-UniRule"/>
</dbReference>
<dbReference type="AlphaFoldDB" id="A0A1L3GCN7"/>
<feature type="domain" description="Large ribosomal subunit protein bL25 L25" evidence="6">
    <location>
        <begin position="6"/>
        <end position="95"/>
    </location>
</feature>
<dbReference type="Proteomes" id="UP000182264">
    <property type="component" value="Chromosome"/>
</dbReference>
<dbReference type="EMBL" id="CP015518">
    <property type="protein sequence ID" value="APG23609.1"/>
    <property type="molecule type" value="Genomic_DNA"/>
</dbReference>